<protein>
    <submittedName>
        <fullName evidence="1">Uncharacterized protein</fullName>
    </submittedName>
</protein>
<dbReference type="EMBL" id="NCKW01007935">
    <property type="protein sequence ID" value="POM69130.1"/>
    <property type="molecule type" value="Genomic_DNA"/>
</dbReference>
<accession>A0A2P4XU93</accession>
<keyword evidence="2" id="KW-1185">Reference proteome</keyword>
<gene>
    <name evidence="1" type="ORF">PHPALM_14619</name>
</gene>
<name>A0A2P4XU93_9STRA</name>
<organism evidence="1 2">
    <name type="scientific">Phytophthora palmivora</name>
    <dbReference type="NCBI Taxonomy" id="4796"/>
    <lineage>
        <taxon>Eukaryota</taxon>
        <taxon>Sar</taxon>
        <taxon>Stramenopiles</taxon>
        <taxon>Oomycota</taxon>
        <taxon>Peronosporomycetes</taxon>
        <taxon>Peronosporales</taxon>
        <taxon>Peronosporaceae</taxon>
        <taxon>Phytophthora</taxon>
    </lineage>
</organism>
<evidence type="ECO:0000313" key="1">
    <source>
        <dbReference type="EMBL" id="POM69130.1"/>
    </source>
</evidence>
<proteinExistence type="predicted"/>
<evidence type="ECO:0000313" key="2">
    <source>
        <dbReference type="Proteomes" id="UP000237271"/>
    </source>
</evidence>
<sequence length="290" mass="32009">MSKTAEILSRCGGSCSSQTRLQIVNLGMQPSSFFKMNLFRQSEPLPQTGKLGGVIQTLFRNRRETLKGSSIFVAKGITFTNHFAQIPRKRTDLGMILGDVALPNDLGEIGLSGARRMRICLLRLRIRTRRPTISAIGSRQMQLCFNPIQFGSGPTQALLRHREGGFSILPTSIQVAISLLRIQDLSTRLRHLRDEMGDGRFQTAAILGQVIDMCLQVTDLAQPTIEIPVEISDLSIQGRDLGPPDLSTLIDAHHLKRFEGADVLTVKIRSFVSSTNGLPEFIAQVQHPVA</sequence>
<dbReference type="AlphaFoldDB" id="A0A2P4XU93"/>
<reference evidence="1 2" key="1">
    <citation type="journal article" date="2017" name="Genome Biol. Evol.">
        <title>Phytophthora megakarya and P. palmivora, closely related causal agents of cacao black pod rot, underwent increases in genome sizes and gene numbers by different mechanisms.</title>
        <authorList>
            <person name="Ali S.S."/>
            <person name="Shao J."/>
            <person name="Lary D.J."/>
            <person name="Kronmiller B."/>
            <person name="Shen D."/>
            <person name="Strem M.D."/>
            <person name="Amoako-Attah I."/>
            <person name="Akrofi A.Y."/>
            <person name="Begoude B.A."/>
            <person name="Ten Hoopen G.M."/>
            <person name="Coulibaly K."/>
            <person name="Kebe B.I."/>
            <person name="Melnick R.L."/>
            <person name="Guiltinan M.J."/>
            <person name="Tyler B.M."/>
            <person name="Meinhardt L.W."/>
            <person name="Bailey B.A."/>
        </authorList>
    </citation>
    <scope>NUCLEOTIDE SEQUENCE [LARGE SCALE GENOMIC DNA]</scope>
    <source>
        <strain evidence="2">sbr112.9</strain>
    </source>
</reference>
<comment type="caution">
    <text evidence="1">The sequence shown here is derived from an EMBL/GenBank/DDBJ whole genome shotgun (WGS) entry which is preliminary data.</text>
</comment>
<dbReference type="Proteomes" id="UP000237271">
    <property type="component" value="Unassembled WGS sequence"/>
</dbReference>